<feature type="compositionally biased region" description="Basic and acidic residues" evidence="1">
    <location>
        <begin position="522"/>
        <end position="534"/>
    </location>
</feature>
<feature type="compositionally biased region" description="Basic and acidic residues" evidence="1">
    <location>
        <begin position="222"/>
        <end position="231"/>
    </location>
</feature>
<feature type="compositionally biased region" description="Polar residues" evidence="1">
    <location>
        <begin position="211"/>
        <end position="221"/>
    </location>
</feature>
<feature type="domain" description="Winged helix Storkhead-box1" evidence="2">
    <location>
        <begin position="11"/>
        <end position="89"/>
    </location>
</feature>
<feature type="region of interest" description="Disordered" evidence="1">
    <location>
        <begin position="316"/>
        <end position="363"/>
    </location>
</feature>
<dbReference type="Pfam" id="PF10264">
    <property type="entry name" value="WHD_Storkhead"/>
    <property type="match status" value="1"/>
</dbReference>
<evidence type="ECO:0000256" key="1">
    <source>
        <dbReference type="SAM" id="MobiDB-lite"/>
    </source>
</evidence>
<comment type="caution">
    <text evidence="3">The sequence shown here is derived from an EMBL/GenBank/DDBJ whole genome shotgun (WGS) entry which is preliminary data.</text>
</comment>
<dbReference type="InterPro" id="IPR040126">
    <property type="entry name" value="STOX1/2"/>
</dbReference>
<proteinExistence type="predicted"/>
<feature type="compositionally biased region" description="Basic residues" evidence="1">
    <location>
        <begin position="505"/>
        <end position="514"/>
    </location>
</feature>
<evidence type="ECO:0000313" key="3">
    <source>
        <dbReference type="EMBL" id="KAJ8318478.1"/>
    </source>
</evidence>
<keyword evidence="4" id="KW-1185">Reference proteome</keyword>
<dbReference type="InterPro" id="IPR019391">
    <property type="entry name" value="Storkhead-box_WHD"/>
</dbReference>
<gene>
    <name evidence="3" type="ORF">KUTeg_003569</name>
</gene>
<feature type="compositionally biased region" description="Basic and acidic residues" evidence="1">
    <location>
        <begin position="251"/>
        <end position="260"/>
    </location>
</feature>
<feature type="compositionally biased region" description="Basic residues" evidence="1">
    <location>
        <begin position="535"/>
        <end position="559"/>
    </location>
</feature>
<feature type="region of interest" description="Disordered" evidence="1">
    <location>
        <begin position="140"/>
        <end position="260"/>
    </location>
</feature>
<feature type="compositionally biased region" description="Basic and acidic residues" evidence="1">
    <location>
        <begin position="179"/>
        <end position="192"/>
    </location>
</feature>
<dbReference type="PANTHER" id="PTHR22437">
    <property type="entry name" value="WINGED HELIX DOMAIN-CONTAINING PROTEIN"/>
    <property type="match status" value="1"/>
</dbReference>
<reference evidence="3 4" key="1">
    <citation type="submission" date="2022-12" db="EMBL/GenBank/DDBJ databases">
        <title>Chromosome-level genome of Tegillarca granosa.</title>
        <authorList>
            <person name="Kim J."/>
        </authorList>
    </citation>
    <scope>NUCLEOTIDE SEQUENCE [LARGE SCALE GENOMIC DNA]</scope>
    <source>
        <strain evidence="3">Teg-2019</strain>
        <tissue evidence="3">Adductor muscle</tissue>
    </source>
</reference>
<protein>
    <recommendedName>
        <fullName evidence="2">Winged helix Storkhead-box1 domain-containing protein</fullName>
    </recommendedName>
</protein>
<feature type="region of interest" description="Disordered" evidence="1">
    <location>
        <begin position="496"/>
        <end position="560"/>
    </location>
</feature>
<feature type="compositionally biased region" description="Basic and acidic residues" evidence="1">
    <location>
        <begin position="322"/>
        <end position="344"/>
    </location>
</feature>
<feature type="compositionally biased region" description="Basic residues" evidence="1">
    <location>
        <begin position="345"/>
        <end position="360"/>
    </location>
</feature>
<dbReference type="Proteomes" id="UP001217089">
    <property type="component" value="Unassembled WGS sequence"/>
</dbReference>
<evidence type="ECO:0000259" key="2">
    <source>
        <dbReference type="Pfam" id="PF10264"/>
    </source>
</evidence>
<name>A0ABQ9FS11_TEGGR</name>
<accession>A0ABQ9FS11</accession>
<sequence>MARWDVNGIEMQVIPQTQFIPLPEILCLVILELNNQRVVATLNTIQERLLKCYSETETPNLQVLYDTLGSLIRERKVFHTGSGYFVVTPDTYRLPTDNPGAQQFPLSWLHYNPMYIPVLDDHKPPCRSISCQVSIAGQQQNSCPQQEVKKSPSDQEPVTMPTVPSHKARLSRSLSARRAVKEKSGGQEEPTFKRSSSVKHRGDNKSKPTDNDVNLTKSNINKAKDKGEKKSLLSKIFGRNKKKSSASTESPSEKSSKDPKKEIEYATFSAQFPPPEWQWYENKVEKYHRTQDWICEQLSQYTELPQDVKVNDIGKNKCASKNNKENKMESKSERHRKPLVEQRCHSHRKRDSLRHAHSAHRNSIDKALREKVESSGPRDYVNIDVARNYIDQWGEMEQHHTHINPYHIPKQKSPEEVYGHFTAHNNVDQFHIDNSHHNDVVHHSHRQKKNVNHYSMTPYNIPPGNDISFEYQGRLPKKNSAYAVSRDSGVNCVGLKQQKKETKHTYVRRHHRHSVHESVPTVRHEDKQNKSEKHEKHHHNHNHHQHHQHHQHQHQHHQRIQNNLNSDGIVNGASVNSDRNEIVCVAEINHCNPLQNSDLEDNLNSKVKANNGEYISEDVEGTESLEERSEQSYDTVIDSRQIINSPIDNVMQQTEELVLGDSGFSSPRNFDNSMNVDLTPGILRNDNDCPKLASHKCSKNFYQKSDNSSQSSGNCERKMVELSSSYDEGKILNNLKHVYKENIVAEHLNNVITNECHNLDEDNEKLMQQLPKKFDFDDGDYRVVGIV</sequence>
<dbReference type="PANTHER" id="PTHR22437:SF0">
    <property type="entry name" value="FI21431P1"/>
    <property type="match status" value="1"/>
</dbReference>
<dbReference type="EMBL" id="JARBDR010000214">
    <property type="protein sequence ID" value="KAJ8318478.1"/>
    <property type="molecule type" value="Genomic_DNA"/>
</dbReference>
<organism evidence="3 4">
    <name type="scientific">Tegillarca granosa</name>
    <name type="common">Malaysian cockle</name>
    <name type="synonym">Anadara granosa</name>
    <dbReference type="NCBI Taxonomy" id="220873"/>
    <lineage>
        <taxon>Eukaryota</taxon>
        <taxon>Metazoa</taxon>
        <taxon>Spiralia</taxon>
        <taxon>Lophotrochozoa</taxon>
        <taxon>Mollusca</taxon>
        <taxon>Bivalvia</taxon>
        <taxon>Autobranchia</taxon>
        <taxon>Pteriomorphia</taxon>
        <taxon>Arcoida</taxon>
        <taxon>Arcoidea</taxon>
        <taxon>Arcidae</taxon>
        <taxon>Tegillarca</taxon>
    </lineage>
</organism>
<feature type="compositionally biased region" description="Basic and acidic residues" evidence="1">
    <location>
        <begin position="200"/>
        <end position="210"/>
    </location>
</feature>
<evidence type="ECO:0000313" key="4">
    <source>
        <dbReference type="Proteomes" id="UP001217089"/>
    </source>
</evidence>